<keyword evidence="10 16" id="KW-0227">DNA damage</keyword>
<comment type="catalytic activity">
    <reaction evidence="15 16">
        <text>DNA(n) + a 2'-deoxyribonucleoside 5'-triphosphate = DNA(n+1) + diphosphate</text>
        <dbReference type="Rhea" id="RHEA:22508"/>
        <dbReference type="Rhea" id="RHEA-COMP:17339"/>
        <dbReference type="Rhea" id="RHEA-COMP:17340"/>
        <dbReference type="ChEBI" id="CHEBI:33019"/>
        <dbReference type="ChEBI" id="CHEBI:61560"/>
        <dbReference type="ChEBI" id="CHEBI:173112"/>
        <dbReference type="EC" id="2.7.7.7"/>
    </reaction>
</comment>
<evidence type="ECO:0000256" key="15">
    <source>
        <dbReference type="ARBA" id="ARBA00049244"/>
    </source>
</evidence>
<evidence type="ECO:0000256" key="1">
    <source>
        <dbReference type="ARBA" id="ARBA00004496"/>
    </source>
</evidence>
<dbReference type="Gene3D" id="3.30.1490.100">
    <property type="entry name" value="DNA polymerase, Y-family, little finger domain"/>
    <property type="match status" value="1"/>
</dbReference>
<evidence type="ECO:0000256" key="4">
    <source>
        <dbReference type="ARBA" id="ARBA00022457"/>
    </source>
</evidence>
<dbReference type="RefSeq" id="WP_160718210.1">
    <property type="nucleotide sequence ID" value="NZ_SUMG01000001.1"/>
</dbReference>
<dbReference type="Proteomes" id="UP000449710">
    <property type="component" value="Unassembled WGS sequence"/>
</dbReference>
<evidence type="ECO:0000259" key="17">
    <source>
        <dbReference type="PROSITE" id="PS50173"/>
    </source>
</evidence>
<organism evidence="18 19">
    <name type="scientific">Isachenkonia alkalipeptolytica</name>
    <dbReference type="NCBI Taxonomy" id="2565777"/>
    <lineage>
        <taxon>Bacteria</taxon>
        <taxon>Bacillati</taxon>
        <taxon>Bacillota</taxon>
        <taxon>Clostridia</taxon>
        <taxon>Eubacteriales</taxon>
        <taxon>Clostridiaceae</taxon>
        <taxon>Isachenkonia</taxon>
    </lineage>
</organism>
<dbReference type="InterPro" id="IPR036775">
    <property type="entry name" value="DNA_pol_Y-fam_lit_finger_sf"/>
</dbReference>
<dbReference type="GO" id="GO:0000287">
    <property type="term" value="F:magnesium ion binding"/>
    <property type="evidence" value="ECO:0007669"/>
    <property type="project" value="UniProtKB-UniRule"/>
</dbReference>
<dbReference type="GO" id="GO:0009432">
    <property type="term" value="P:SOS response"/>
    <property type="evidence" value="ECO:0007669"/>
    <property type="project" value="TreeGrafter"/>
</dbReference>
<dbReference type="InterPro" id="IPR043502">
    <property type="entry name" value="DNA/RNA_pol_sf"/>
</dbReference>
<dbReference type="PANTHER" id="PTHR11076">
    <property type="entry name" value="DNA REPAIR POLYMERASE UMUC / TRANSFERASE FAMILY MEMBER"/>
    <property type="match status" value="1"/>
</dbReference>
<dbReference type="InterPro" id="IPR017961">
    <property type="entry name" value="DNA_pol_Y-fam_little_finger"/>
</dbReference>
<keyword evidence="13 16" id="KW-0238">DNA-binding</keyword>
<dbReference type="GO" id="GO:0005829">
    <property type="term" value="C:cytosol"/>
    <property type="evidence" value="ECO:0007669"/>
    <property type="project" value="TreeGrafter"/>
</dbReference>
<evidence type="ECO:0000256" key="6">
    <source>
        <dbReference type="ARBA" id="ARBA00022679"/>
    </source>
</evidence>
<keyword evidence="19" id="KW-1185">Reference proteome</keyword>
<dbReference type="EMBL" id="SUMG01000001">
    <property type="protein sequence ID" value="NBG86898.1"/>
    <property type="molecule type" value="Genomic_DNA"/>
</dbReference>
<dbReference type="Gene3D" id="3.40.1170.60">
    <property type="match status" value="1"/>
</dbReference>
<comment type="similarity">
    <text evidence="2 16">Belongs to the DNA polymerase type-Y family.</text>
</comment>
<comment type="function">
    <text evidence="16">Poorly processive, error-prone DNA polymerase involved in untargeted mutagenesis. Copies undamaged DNA at stalled replication forks, which arise in vivo from mismatched or misaligned primer ends. These misaligned primers can be extended by PolIV. Exhibits no 3'-5' exonuclease (proofreading) activity. May be involved in translesional synthesis, in conjunction with the beta clamp from PolIII.</text>
</comment>
<evidence type="ECO:0000256" key="8">
    <source>
        <dbReference type="ARBA" id="ARBA00022705"/>
    </source>
</evidence>
<dbReference type="FunFam" id="3.40.1170.60:FF:000001">
    <property type="entry name" value="DNA polymerase IV"/>
    <property type="match status" value="1"/>
</dbReference>
<evidence type="ECO:0000313" key="18">
    <source>
        <dbReference type="EMBL" id="NBG86898.1"/>
    </source>
</evidence>
<sequence length="357" mass="40646">MTNIDENKELPIILHVDLDAFYASVEERDNPSLKGKPLIVGGRSHKGVVTTANYEARKYGVHSAMPMFMARQKCPRGIYVPGRMERYQEVSRQVFRILHRFSDVLEKVSIDEAYLDITHLGAKPHRLVKNLKEKVYTETGLTLSVGISYNKFLAKLASDWHKPAGVKEITPDMVPGILVPLPIKKVHGLGPKSCALLNNLGLSTIGDLLELSEEFLVDLLGKSGREIYQRIRGIDHRPVNTRRERKSLGIERTFSKGTRNREVLEDYLKNFSQELSRDLQDKKLHARTITLKIKDENFKVQSRGKTLFQHTNKAEEIYEVANGLFQELPLDKPLRLMGLTASNLLSEDLQQLSFFDL</sequence>
<dbReference type="AlphaFoldDB" id="A0AA43XH26"/>
<dbReference type="SUPFAM" id="SSF56672">
    <property type="entry name" value="DNA/RNA polymerases"/>
    <property type="match status" value="1"/>
</dbReference>
<feature type="active site" evidence="16">
    <location>
        <position position="112"/>
    </location>
</feature>
<dbReference type="NCBIfam" id="NF002677">
    <property type="entry name" value="PRK02406.1"/>
    <property type="match status" value="1"/>
</dbReference>
<dbReference type="GO" id="GO:0042276">
    <property type="term" value="P:error-prone translesion synthesis"/>
    <property type="evidence" value="ECO:0007669"/>
    <property type="project" value="TreeGrafter"/>
</dbReference>
<evidence type="ECO:0000256" key="7">
    <source>
        <dbReference type="ARBA" id="ARBA00022695"/>
    </source>
</evidence>
<keyword evidence="9 16" id="KW-0479">Metal-binding</keyword>
<dbReference type="InterPro" id="IPR001126">
    <property type="entry name" value="UmuC"/>
</dbReference>
<keyword evidence="14 16" id="KW-0234">DNA repair</keyword>
<comment type="subcellular location">
    <subcellularLocation>
        <location evidence="1 16">Cytoplasm</location>
    </subcellularLocation>
</comment>
<dbReference type="GO" id="GO:0003684">
    <property type="term" value="F:damaged DNA binding"/>
    <property type="evidence" value="ECO:0007669"/>
    <property type="project" value="InterPro"/>
</dbReference>
<comment type="subunit">
    <text evidence="3 16">Monomer.</text>
</comment>
<evidence type="ECO:0000313" key="19">
    <source>
        <dbReference type="Proteomes" id="UP000449710"/>
    </source>
</evidence>
<feature type="domain" description="UmuC" evidence="17">
    <location>
        <begin position="13"/>
        <end position="190"/>
    </location>
</feature>
<proteinExistence type="inferred from homology"/>
<dbReference type="Gene3D" id="3.30.70.270">
    <property type="match status" value="1"/>
</dbReference>
<evidence type="ECO:0000256" key="10">
    <source>
        <dbReference type="ARBA" id="ARBA00022763"/>
    </source>
</evidence>
<gene>
    <name evidence="16" type="primary">dinB</name>
    <name evidence="18" type="ORF">ISALK_00145</name>
</gene>
<evidence type="ECO:0000256" key="9">
    <source>
        <dbReference type="ARBA" id="ARBA00022723"/>
    </source>
</evidence>
<comment type="caution">
    <text evidence="18">The sequence shown here is derived from an EMBL/GenBank/DDBJ whole genome shotgun (WGS) entry which is preliminary data.</text>
</comment>
<feature type="binding site" evidence="16">
    <location>
        <position position="17"/>
    </location>
    <ligand>
        <name>Mg(2+)</name>
        <dbReference type="ChEBI" id="CHEBI:18420"/>
    </ligand>
</feature>
<evidence type="ECO:0000256" key="14">
    <source>
        <dbReference type="ARBA" id="ARBA00023204"/>
    </source>
</evidence>
<dbReference type="SUPFAM" id="SSF100879">
    <property type="entry name" value="Lesion bypass DNA polymerase (Y-family), little finger domain"/>
    <property type="match status" value="1"/>
</dbReference>
<name>A0AA43XH26_9CLOT</name>
<dbReference type="PANTHER" id="PTHR11076:SF33">
    <property type="entry name" value="DNA POLYMERASE KAPPA"/>
    <property type="match status" value="1"/>
</dbReference>
<feature type="binding site" evidence="16">
    <location>
        <position position="111"/>
    </location>
    <ligand>
        <name>Mg(2+)</name>
        <dbReference type="ChEBI" id="CHEBI:18420"/>
    </ligand>
</feature>
<dbReference type="GO" id="GO:0006261">
    <property type="term" value="P:DNA-templated DNA replication"/>
    <property type="evidence" value="ECO:0007669"/>
    <property type="project" value="UniProtKB-UniRule"/>
</dbReference>
<evidence type="ECO:0000256" key="16">
    <source>
        <dbReference type="HAMAP-Rule" id="MF_01113"/>
    </source>
</evidence>
<dbReference type="HAMAP" id="MF_01113">
    <property type="entry name" value="DNApol_IV"/>
    <property type="match status" value="1"/>
</dbReference>
<comment type="cofactor">
    <cofactor evidence="16">
        <name>Mg(2+)</name>
        <dbReference type="ChEBI" id="CHEBI:18420"/>
    </cofactor>
    <text evidence="16">Binds 2 magnesium ions per subunit.</text>
</comment>
<dbReference type="GO" id="GO:0003887">
    <property type="term" value="F:DNA-directed DNA polymerase activity"/>
    <property type="evidence" value="ECO:0007669"/>
    <property type="project" value="UniProtKB-UniRule"/>
</dbReference>
<evidence type="ECO:0000256" key="13">
    <source>
        <dbReference type="ARBA" id="ARBA00023125"/>
    </source>
</evidence>
<dbReference type="GO" id="GO:0006281">
    <property type="term" value="P:DNA repair"/>
    <property type="evidence" value="ECO:0007669"/>
    <property type="project" value="UniProtKB-UniRule"/>
</dbReference>
<keyword evidence="8 16" id="KW-0235">DNA replication</keyword>
<dbReference type="InterPro" id="IPR043128">
    <property type="entry name" value="Rev_trsase/Diguanyl_cyclase"/>
</dbReference>
<feature type="site" description="Substrate discrimination" evidence="16">
    <location>
        <position position="22"/>
    </location>
</feature>
<evidence type="ECO:0000256" key="12">
    <source>
        <dbReference type="ARBA" id="ARBA00022932"/>
    </source>
</evidence>
<dbReference type="PROSITE" id="PS50173">
    <property type="entry name" value="UMUC"/>
    <property type="match status" value="1"/>
</dbReference>
<accession>A0AA43XH26</accession>
<evidence type="ECO:0000256" key="5">
    <source>
        <dbReference type="ARBA" id="ARBA00022490"/>
    </source>
</evidence>
<keyword evidence="11 16" id="KW-0460">Magnesium</keyword>
<dbReference type="NCBIfam" id="NF010731">
    <property type="entry name" value="PRK14133.1"/>
    <property type="match status" value="1"/>
</dbReference>
<dbReference type="InterPro" id="IPR022880">
    <property type="entry name" value="DNApol_IV"/>
</dbReference>
<dbReference type="FunFam" id="3.30.1490.100:FF:000004">
    <property type="entry name" value="DNA polymerase IV"/>
    <property type="match status" value="1"/>
</dbReference>
<evidence type="ECO:0000256" key="3">
    <source>
        <dbReference type="ARBA" id="ARBA00011245"/>
    </source>
</evidence>
<keyword evidence="7 16" id="KW-0548">Nucleotidyltransferase</keyword>
<evidence type="ECO:0000256" key="11">
    <source>
        <dbReference type="ARBA" id="ARBA00022842"/>
    </source>
</evidence>
<evidence type="ECO:0000256" key="2">
    <source>
        <dbReference type="ARBA" id="ARBA00010945"/>
    </source>
</evidence>
<dbReference type="Pfam" id="PF11799">
    <property type="entry name" value="IMS_C"/>
    <property type="match status" value="1"/>
</dbReference>
<keyword evidence="4 16" id="KW-0515">Mutator protein</keyword>
<dbReference type="Pfam" id="PF00817">
    <property type="entry name" value="IMS"/>
    <property type="match status" value="1"/>
</dbReference>
<keyword evidence="12 16" id="KW-0239">DNA-directed DNA polymerase</keyword>
<dbReference type="InterPro" id="IPR050116">
    <property type="entry name" value="DNA_polymerase-Y"/>
</dbReference>
<keyword evidence="5 16" id="KW-0963">Cytoplasm</keyword>
<protein>
    <recommendedName>
        <fullName evidence="16">DNA polymerase IV</fullName>
        <shortName evidence="16">Pol IV</shortName>
        <ecNumber evidence="16">2.7.7.7</ecNumber>
    </recommendedName>
</protein>
<dbReference type="CDD" id="cd03586">
    <property type="entry name" value="PolY_Pol_IV_kappa"/>
    <property type="match status" value="1"/>
</dbReference>
<dbReference type="Gene3D" id="1.10.150.20">
    <property type="entry name" value="5' to 3' exonuclease, C-terminal subdomain"/>
    <property type="match status" value="1"/>
</dbReference>
<reference evidence="18 19" key="1">
    <citation type="submission" date="2019-04" db="EMBL/GenBank/DDBJ databases">
        <title>Isachenkonia alkalipeptolytica gen. nov. sp. nov. a new anaerobic, alkiliphilic organothrophic bacterium capable to reduce synthesized ferrihydrite isolated from a soda lake.</title>
        <authorList>
            <person name="Toshchakov S.V."/>
            <person name="Zavarzina D.G."/>
            <person name="Zhilina T.N."/>
            <person name="Kostrikina N.A."/>
            <person name="Kublanov I.V."/>
        </authorList>
    </citation>
    <scope>NUCLEOTIDE SEQUENCE [LARGE SCALE GENOMIC DNA]</scope>
    <source>
        <strain evidence="18 19">Z-1701</strain>
    </source>
</reference>
<keyword evidence="6 16" id="KW-0808">Transferase</keyword>
<dbReference type="EC" id="2.7.7.7" evidence="16"/>